<comment type="caution">
    <text evidence="2">The sequence shown here is derived from an EMBL/GenBank/DDBJ whole genome shotgun (WGS) entry which is preliminary data.</text>
</comment>
<reference evidence="2 3" key="1">
    <citation type="journal article" date="2014" name="Genome Biol. Evol.">
        <title>The secreted proteins of Achlya hypogyna and Thraustotheca clavata identify the ancestral oomycete secretome and reveal gene acquisitions by horizontal gene transfer.</title>
        <authorList>
            <person name="Misner I."/>
            <person name="Blouin N."/>
            <person name="Leonard G."/>
            <person name="Richards T.A."/>
            <person name="Lane C.E."/>
        </authorList>
    </citation>
    <scope>NUCLEOTIDE SEQUENCE [LARGE SCALE GENOMIC DNA]</scope>
    <source>
        <strain evidence="2 3">ATCC 48635</strain>
    </source>
</reference>
<dbReference type="SUPFAM" id="SSF53474">
    <property type="entry name" value="alpha/beta-Hydrolases"/>
    <property type="match status" value="1"/>
</dbReference>
<name>A0A1V9YY55_ACHHY</name>
<keyword evidence="2" id="KW-0378">Hydrolase</keyword>
<evidence type="ECO:0000313" key="3">
    <source>
        <dbReference type="Proteomes" id="UP000243579"/>
    </source>
</evidence>
<keyword evidence="2" id="KW-0645">Protease</keyword>
<dbReference type="AlphaFoldDB" id="A0A1V9YY55"/>
<dbReference type="InterPro" id="IPR000073">
    <property type="entry name" value="AB_hydrolase_1"/>
</dbReference>
<dbReference type="Pfam" id="PF12697">
    <property type="entry name" value="Abhydrolase_6"/>
    <property type="match status" value="1"/>
</dbReference>
<gene>
    <name evidence="2" type="ORF">ACHHYP_05248</name>
</gene>
<dbReference type="Proteomes" id="UP000243579">
    <property type="component" value="Unassembled WGS sequence"/>
</dbReference>
<sequence length="288" mass="31236">MRARSHVRIGIGGQRSLLGLLSATNAPSTSIAVYFHGFPDLSVHPDEGAPPEYASRFPRKLEEALEMDILSVNFSGLPGSDAEASYRTKTLQRELVDAQGVVAYCATELRKAHVHVVGLSTGAILAACLRSFDHPQLRTIAVIAGIADAVAGMSLDFSPQQLAAMDSEGYCSHGFYWPKDWPLAEDCVKDESFESTYKVWRPLDRAYTDGMATLDIRQHVASGTVPFLVIHGSADKSVSVNHGQNLFATAAEPKQWLLIKGANHLLTNTSHMKKALNAIVAHITRAVT</sequence>
<feature type="domain" description="AB hydrolase-1" evidence="1">
    <location>
        <begin position="50"/>
        <end position="274"/>
    </location>
</feature>
<dbReference type="OrthoDB" id="431885at2759"/>
<dbReference type="STRING" id="1202772.A0A1V9YY55"/>
<evidence type="ECO:0000313" key="2">
    <source>
        <dbReference type="EMBL" id="OQR90744.1"/>
    </source>
</evidence>
<evidence type="ECO:0000259" key="1">
    <source>
        <dbReference type="Pfam" id="PF12697"/>
    </source>
</evidence>
<dbReference type="InterPro" id="IPR029058">
    <property type="entry name" value="AB_hydrolase_fold"/>
</dbReference>
<dbReference type="GO" id="GO:0006508">
    <property type="term" value="P:proteolysis"/>
    <property type="evidence" value="ECO:0007669"/>
    <property type="project" value="UniProtKB-KW"/>
</dbReference>
<dbReference type="EMBL" id="JNBR01000582">
    <property type="protein sequence ID" value="OQR90744.1"/>
    <property type="molecule type" value="Genomic_DNA"/>
</dbReference>
<dbReference type="GO" id="GO:0008233">
    <property type="term" value="F:peptidase activity"/>
    <property type="evidence" value="ECO:0007669"/>
    <property type="project" value="UniProtKB-KW"/>
</dbReference>
<dbReference type="Gene3D" id="3.40.50.1820">
    <property type="entry name" value="alpha/beta hydrolase"/>
    <property type="match status" value="1"/>
</dbReference>
<protein>
    <submittedName>
        <fullName evidence="2">Serine protease family S09X</fullName>
    </submittedName>
</protein>
<accession>A0A1V9YY55</accession>
<proteinExistence type="predicted"/>
<keyword evidence="3" id="KW-1185">Reference proteome</keyword>
<organism evidence="2 3">
    <name type="scientific">Achlya hypogyna</name>
    <name type="common">Oomycete</name>
    <name type="synonym">Protoachlya hypogyna</name>
    <dbReference type="NCBI Taxonomy" id="1202772"/>
    <lineage>
        <taxon>Eukaryota</taxon>
        <taxon>Sar</taxon>
        <taxon>Stramenopiles</taxon>
        <taxon>Oomycota</taxon>
        <taxon>Saprolegniomycetes</taxon>
        <taxon>Saprolegniales</taxon>
        <taxon>Achlyaceae</taxon>
        <taxon>Achlya</taxon>
    </lineage>
</organism>